<reference evidence="2 3" key="1">
    <citation type="submission" date="2024-08" db="EMBL/GenBank/DDBJ databases">
        <authorList>
            <person name="Cucini C."/>
            <person name="Frati F."/>
        </authorList>
    </citation>
    <scope>NUCLEOTIDE SEQUENCE [LARGE SCALE GENOMIC DNA]</scope>
</reference>
<dbReference type="EMBL" id="CAXLJM020000012">
    <property type="protein sequence ID" value="CAL8077083.1"/>
    <property type="molecule type" value="Genomic_DNA"/>
</dbReference>
<feature type="compositionally biased region" description="Basic and acidic residues" evidence="1">
    <location>
        <begin position="231"/>
        <end position="245"/>
    </location>
</feature>
<name>A0ABP1PVI4_9HEXA</name>
<evidence type="ECO:0000256" key="1">
    <source>
        <dbReference type="SAM" id="MobiDB-lite"/>
    </source>
</evidence>
<keyword evidence="3" id="KW-1185">Reference proteome</keyword>
<gene>
    <name evidence="2" type="ORF">ODALV1_LOCUS3691</name>
</gene>
<proteinExistence type="predicted"/>
<accession>A0ABP1PVI4</accession>
<evidence type="ECO:0000313" key="3">
    <source>
        <dbReference type="Proteomes" id="UP001642540"/>
    </source>
</evidence>
<feature type="compositionally biased region" description="Basic and acidic residues" evidence="1">
    <location>
        <begin position="265"/>
        <end position="276"/>
    </location>
</feature>
<feature type="compositionally biased region" description="Basic residues" evidence="1">
    <location>
        <begin position="277"/>
        <end position="287"/>
    </location>
</feature>
<feature type="compositionally biased region" description="Polar residues" evidence="1">
    <location>
        <begin position="219"/>
        <end position="230"/>
    </location>
</feature>
<dbReference type="Proteomes" id="UP001642540">
    <property type="component" value="Unassembled WGS sequence"/>
</dbReference>
<evidence type="ECO:0000313" key="2">
    <source>
        <dbReference type="EMBL" id="CAL8077083.1"/>
    </source>
</evidence>
<feature type="region of interest" description="Disordered" evidence="1">
    <location>
        <begin position="218"/>
        <end position="287"/>
    </location>
</feature>
<protein>
    <submittedName>
        <fullName evidence="2">Uncharacterized protein</fullName>
    </submittedName>
</protein>
<organism evidence="2 3">
    <name type="scientific">Orchesella dallaii</name>
    <dbReference type="NCBI Taxonomy" id="48710"/>
    <lineage>
        <taxon>Eukaryota</taxon>
        <taxon>Metazoa</taxon>
        <taxon>Ecdysozoa</taxon>
        <taxon>Arthropoda</taxon>
        <taxon>Hexapoda</taxon>
        <taxon>Collembola</taxon>
        <taxon>Entomobryomorpha</taxon>
        <taxon>Entomobryoidea</taxon>
        <taxon>Orchesellidae</taxon>
        <taxon>Orchesellinae</taxon>
        <taxon>Orchesella</taxon>
    </lineage>
</organism>
<comment type="caution">
    <text evidence="2">The sequence shown here is derived from an EMBL/GenBank/DDBJ whole genome shotgun (WGS) entry which is preliminary data.</text>
</comment>
<sequence>MKTFIVPRNYKYFYGMTNSQINTFIINLNYKWQHCVNGKSLYCNNQKGDRVLMIRAGVIDFYIDSGANFIYDLDKAVVGRKVVDMEIEFREELQFAQFFFILFGTRYLHPRRGCKTKNVEYNKTAWDGRPASKLRNHELHQALLYIEKGDHTKPDVWRKFDVMITPDTVIKNSRRYYNNLRRDLINRFELEAPQGGSIGKTIRINYGEGQEVILRMKGQRQTVGSSQTPENYERQKELAKELAKKHAEKKRRKEEDCVSEEDADYDKQVKAKAPKEVKKRLRVNKEV</sequence>